<evidence type="ECO:0000256" key="1">
    <source>
        <dbReference type="ARBA" id="ARBA00006845"/>
    </source>
</evidence>
<gene>
    <name evidence="3" type="ORF">NTG6680_1064</name>
</gene>
<evidence type="ECO:0000313" key="4">
    <source>
        <dbReference type="Proteomes" id="UP000839052"/>
    </source>
</evidence>
<evidence type="ECO:0000313" key="3">
    <source>
        <dbReference type="EMBL" id="CAG9932317.1"/>
    </source>
</evidence>
<dbReference type="SUPFAM" id="SSF52038">
    <property type="entry name" value="Barstar-related"/>
    <property type="match status" value="1"/>
</dbReference>
<dbReference type="Gene3D" id="3.30.370.10">
    <property type="entry name" value="Barstar-like"/>
    <property type="match status" value="1"/>
</dbReference>
<dbReference type="Pfam" id="PF01337">
    <property type="entry name" value="Barstar"/>
    <property type="match status" value="1"/>
</dbReference>
<comment type="similarity">
    <text evidence="1">Belongs to the barstar family.</text>
</comment>
<sequence length="131" mass="14617">MDSLSLRLKDVREAGAYRLGCRLDELYAAVAEVGYVLFEVDLAEIEGKENFIAALAQAVRAPDWFGSNWDALADTLSGLSWQPACGYVLLLRNGNDTLGMAAEDHNIAMEIFADTIAFWKSQDKPFWIFFC</sequence>
<organism evidence="3 4">
    <name type="scientific">Candidatus Nitrotoga arctica</name>
    <dbReference type="NCBI Taxonomy" id="453162"/>
    <lineage>
        <taxon>Bacteria</taxon>
        <taxon>Pseudomonadati</taxon>
        <taxon>Pseudomonadota</taxon>
        <taxon>Betaproteobacteria</taxon>
        <taxon>Nitrosomonadales</taxon>
        <taxon>Gallionellaceae</taxon>
        <taxon>Candidatus Nitrotoga</taxon>
    </lineage>
</organism>
<name>A0ABM8YXQ8_9PROT</name>
<evidence type="ECO:0000259" key="2">
    <source>
        <dbReference type="Pfam" id="PF01337"/>
    </source>
</evidence>
<reference evidence="3 4" key="1">
    <citation type="submission" date="2021-10" db="EMBL/GenBank/DDBJ databases">
        <authorList>
            <person name="Koch H."/>
        </authorList>
    </citation>
    <scope>NUCLEOTIDE SEQUENCE [LARGE SCALE GENOMIC DNA]</scope>
    <source>
        <strain evidence="3">6680</strain>
    </source>
</reference>
<keyword evidence="4" id="KW-1185">Reference proteome</keyword>
<accession>A0ABM8YXQ8</accession>
<dbReference type="InterPro" id="IPR000468">
    <property type="entry name" value="Barstar"/>
</dbReference>
<protein>
    <submittedName>
        <fullName evidence="3">Barstar (Barnase inhibitor)</fullName>
    </submittedName>
</protein>
<dbReference type="InterPro" id="IPR035905">
    <property type="entry name" value="Barstar-like_sf"/>
</dbReference>
<proteinExistence type="inferred from homology"/>
<dbReference type="EMBL" id="OU912926">
    <property type="protein sequence ID" value="CAG9932317.1"/>
    <property type="molecule type" value="Genomic_DNA"/>
</dbReference>
<feature type="domain" description="Barstar (barnase inhibitor)" evidence="2">
    <location>
        <begin position="37"/>
        <end position="130"/>
    </location>
</feature>
<dbReference type="RefSeq" id="WP_239796265.1">
    <property type="nucleotide sequence ID" value="NZ_OU912926.1"/>
</dbReference>
<dbReference type="Proteomes" id="UP000839052">
    <property type="component" value="Chromosome"/>
</dbReference>